<dbReference type="InterPro" id="IPR032710">
    <property type="entry name" value="NTF2-like_dom_sf"/>
</dbReference>
<gene>
    <name evidence="1" type="ORF">C3L24_12390</name>
</gene>
<reference evidence="1 2" key="1">
    <citation type="submission" date="2018-01" db="EMBL/GenBank/DDBJ databases">
        <title>Novel co-symbiosis in the lucinid bivalve Phacoides pectinatus.</title>
        <authorList>
            <person name="Lim S.J."/>
            <person name="Davis B.G."/>
            <person name="Gill D.E."/>
            <person name="Engel A.S."/>
            <person name="Anderson L.C."/>
            <person name="Campbell B.J."/>
        </authorList>
    </citation>
    <scope>NUCLEOTIDE SEQUENCE [LARGE SCALE GENOMIC DNA]</scope>
    <source>
        <strain evidence="1">N3_P5</strain>
    </source>
</reference>
<dbReference type="EMBL" id="PQCO01000296">
    <property type="protein sequence ID" value="PUD98628.1"/>
    <property type="molecule type" value="Genomic_DNA"/>
</dbReference>
<proteinExistence type="predicted"/>
<protein>
    <recommendedName>
        <fullName evidence="3">SnoaL-like domain-containing protein</fullName>
    </recommendedName>
</protein>
<name>A0A6N4DKJ5_9GAMM</name>
<evidence type="ECO:0000313" key="1">
    <source>
        <dbReference type="EMBL" id="PUD98628.1"/>
    </source>
</evidence>
<dbReference type="AlphaFoldDB" id="A0A6N4DKJ5"/>
<comment type="caution">
    <text evidence="1">The sequence shown here is derived from an EMBL/GenBank/DDBJ whole genome shotgun (WGS) entry which is preliminary data.</text>
</comment>
<dbReference type="Proteomes" id="UP000250928">
    <property type="component" value="Unassembled WGS sequence"/>
</dbReference>
<organism evidence="1 2">
    <name type="scientific">Candidatus Sedimenticola endophacoides</name>
    <dbReference type="NCBI Taxonomy" id="2548426"/>
    <lineage>
        <taxon>Bacteria</taxon>
        <taxon>Pseudomonadati</taxon>
        <taxon>Pseudomonadota</taxon>
        <taxon>Gammaproteobacteria</taxon>
        <taxon>Chromatiales</taxon>
        <taxon>Sedimenticolaceae</taxon>
        <taxon>Sedimenticola</taxon>
    </lineage>
</organism>
<dbReference type="SUPFAM" id="SSF54427">
    <property type="entry name" value="NTF2-like"/>
    <property type="match status" value="1"/>
</dbReference>
<evidence type="ECO:0000313" key="2">
    <source>
        <dbReference type="Proteomes" id="UP000250928"/>
    </source>
</evidence>
<accession>A0A6N4DKJ5</accession>
<sequence>MMRDSVGGIRPRPIPWVLLSLALLLVACSAEQTTPEERIRALVASAEAAAEARSAGDLGELLSEHYADARGRGRKELKRLALGYFLRHKSIHLLTQIERIELLDEERARVVLFVAMAGSPLEGVEQLLNLRADLHRFELDLVLEQAQWRVARAHWQRARAADFR</sequence>
<evidence type="ECO:0008006" key="3">
    <source>
        <dbReference type="Google" id="ProtNLM"/>
    </source>
</evidence>
<dbReference type="PROSITE" id="PS51257">
    <property type="entry name" value="PROKAR_LIPOPROTEIN"/>
    <property type="match status" value="1"/>
</dbReference>